<dbReference type="AlphaFoldDB" id="K9Z904"/>
<dbReference type="EMBL" id="CP003659">
    <property type="protein sequence ID" value="AFZ55651.1"/>
    <property type="molecule type" value="Genomic_DNA"/>
</dbReference>
<dbReference type="RefSeq" id="WP_015212308.1">
    <property type="nucleotide sequence ID" value="NC_019771.1"/>
</dbReference>
<evidence type="ECO:0000313" key="3">
    <source>
        <dbReference type="Proteomes" id="UP000010474"/>
    </source>
</evidence>
<organism evidence="2 3">
    <name type="scientific">Anabaena cylindrica (strain ATCC 27899 / PCC 7122)</name>
    <dbReference type="NCBI Taxonomy" id="272123"/>
    <lineage>
        <taxon>Bacteria</taxon>
        <taxon>Bacillati</taxon>
        <taxon>Cyanobacteriota</taxon>
        <taxon>Cyanophyceae</taxon>
        <taxon>Nostocales</taxon>
        <taxon>Nostocaceae</taxon>
        <taxon>Anabaena</taxon>
    </lineage>
</organism>
<dbReference type="KEGG" id="acy:Anacy_0036"/>
<name>K9Z904_ANACC</name>
<dbReference type="Pfam" id="PF00805">
    <property type="entry name" value="Pentapeptide"/>
    <property type="match status" value="2"/>
</dbReference>
<keyword evidence="3" id="KW-1185">Reference proteome</keyword>
<dbReference type="PANTHER" id="PTHR47485">
    <property type="entry name" value="THYLAKOID LUMENAL 17.4 KDA PROTEIN, CHLOROPLASTIC"/>
    <property type="match status" value="1"/>
</dbReference>
<dbReference type="InterPro" id="IPR001646">
    <property type="entry name" value="5peptide_repeat"/>
</dbReference>
<reference evidence="3" key="1">
    <citation type="journal article" date="2013" name="Proc. Natl. Acad. Sci. U.S.A.">
        <title>Improving the coverage of the cyanobacterial phylum using diversity-driven genome sequencing.</title>
        <authorList>
            <person name="Shih P.M."/>
            <person name="Wu D."/>
            <person name="Latifi A."/>
            <person name="Axen S.D."/>
            <person name="Fewer D.P."/>
            <person name="Talla E."/>
            <person name="Calteau A."/>
            <person name="Cai F."/>
            <person name="Tandeau de Marsac N."/>
            <person name="Rippka R."/>
            <person name="Herdman M."/>
            <person name="Sivonen K."/>
            <person name="Coursin T."/>
            <person name="Laurent T."/>
            <person name="Goodwin L."/>
            <person name="Nolan M."/>
            <person name="Davenport K.W."/>
            <person name="Han C.S."/>
            <person name="Rubin E.M."/>
            <person name="Eisen J.A."/>
            <person name="Woyke T."/>
            <person name="Gugger M."/>
            <person name="Kerfeld C.A."/>
        </authorList>
    </citation>
    <scope>NUCLEOTIDE SEQUENCE [LARGE SCALE GENOMIC DNA]</scope>
    <source>
        <strain evidence="3">ATCC 27899 / PCC 7122</strain>
    </source>
</reference>
<dbReference type="Gene3D" id="2.160.20.80">
    <property type="entry name" value="E3 ubiquitin-protein ligase SopA"/>
    <property type="match status" value="2"/>
</dbReference>
<dbReference type="OrthoDB" id="528527at2"/>
<dbReference type="eggNOG" id="COG1357">
    <property type="taxonomic scope" value="Bacteria"/>
</dbReference>
<proteinExistence type="predicted"/>
<dbReference type="STRING" id="272123.Anacy_0036"/>
<dbReference type="Proteomes" id="UP000010474">
    <property type="component" value="Chromosome"/>
</dbReference>
<dbReference type="SUPFAM" id="SSF141571">
    <property type="entry name" value="Pentapeptide repeat-like"/>
    <property type="match status" value="1"/>
</dbReference>
<gene>
    <name evidence="2" type="ordered locus">Anacy_0036</name>
</gene>
<evidence type="ECO:0000313" key="2">
    <source>
        <dbReference type="EMBL" id="AFZ55651.1"/>
    </source>
</evidence>
<sequence>MRVPKIFSITSNDLQITALFDKIATMKIIRWMLEINENLKHDRHNKHYQDYLMKVVAQLENNSIATSLDAINDLEHLAGVNPQYHWIIMDMLTNFVRNKAASISPEEVTNNSAENARKVIQAAITVIGRRDTKYDPENEQIDLSYTDLRGVNLQGANLEQTNLYQANLSEANLAGANLEGAILSAANLSGANLNFANLSQAILSAANLRGANLSSANLHRANLYLASLQDAILNDAILDEANLREVQFRF</sequence>
<keyword evidence="1" id="KW-0677">Repeat</keyword>
<dbReference type="PATRIC" id="fig|272123.3.peg.37"/>
<protein>
    <submittedName>
        <fullName evidence="2">Pentapeptide repeat protein</fullName>
    </submittedName>
</protein>
<evidence type="ECO:0000256" key="1">
    <source>
        <dbReference type="ARBA" id="ARBA00022737"/>
    </source>
</evidence>
<dbReference type="HOGENOM" id="CLU_033401_0_0_3"/>
<dbReference type="PANTHER" id="PTHR47485:SF1">
    <property type="entry name" value="THYLAKOID LUMENAL 17.4 KDA PROTEIN, CHLOROPLASTIC"/>
    <property type="match status" value="1"/>
</dbReference>
<accession>K9Z904</accession>